<gene>
    <name evidence="1" type="primary">B1_2</name>
    <name evidence="1" type="ORF">g.92936</name>
</gene>
<dbReference type="EMBL" id="GDJX01001177">
    <property type="protein sequence ID" value="JAT66759.1"/>
    <property type="molecule type" value="Transcribed_RNA"/>
</dbReference>
<evidence type="ECO:0000313" key="1">
    <source>
        <dbReference type="EMBL" id="JAT66759.1"/>
    </source>
</evidence>
<dbReference type="PANTHER" id="PTHR36032:SF1">
    <property type="entry name" value="PHOSPHOPANTOTHENATE--CYSTEINE LIGASE 2"/>
    <property type="match status" value="1"/>
</dbReference>
<organism evidence="1">
    <name type="scientific">Anthurium amnicola</name>
    <dbReference type="NCBI Taxonomy" id="1678845"/>
    <lineage>
        <taxon>Eukaryota</taxon>
        <taxon>Viridiplantae</taxon>
        <taxon>Streptophyta</taxon>
        <taxon>Embryophyta</taxon>
        <taxon>Tracheophyta</taxon>
        <taxon>Spermatophyta</taxon>
        <taxon>Magnoliopsida</taxon>
        <taxon>Liliopsida</taxon>
        <taxon>Araceae</taxon>
        <taxon>Pothoideae</taxon>
        <taxon>Potheae</taxon>
        <taxon>Anthurium</taxon>
    </lineage>
</organism>
<dbReference type="AlphaFoldDB" id="A0A1D1ZIW2"/>
<reference evidence="1" key="1">
    <citation type="submission" date="2015-07" db="EMBL/GenBank/DDBJ databases">
        <title>Transcriptome Assembly of Anthurium amnicola.</title>
        <authorList>
            <person name="Suzuki J."/>
        </authorList>
    </citation>
    <scope>NUCLEOTIDE SEQUENCE</scope>
</reference>
<proteinExistence type="predicted"/>
<feature type="non-terminal residue" evidence="1">
    <location>
        <position position="1"/>
    </location>
</feature>
<protein>
    <submittedName>
        <fullName evidence="1">Esterase B1</fullName>
    </submittedName>
</protein>
<accession>A0A1D1ZIW2</accession>
<sequence length="181" mass="19824">APFSSEEGFLSSPFWCLSRIPQAAAEMLEDASENVKRYAPPPRGRVLHRRKSGDRFEKVNYACGNDGEKNQAHAITSPIMDIGEVGNNKNQNENSYSGMIPMNGCCSSEAAQLLNERWAAAMHSYNDLSVDLSERPIVYSGASGSAWGHLKLPHQMDFLAELRRAIHAFGASTGPLVGDRN</sequence>
<name>A0A1D1ZIW2_9ARAE</name>
<dbReference type="PANTHER" id="PTHR36032">
    <property type="entry name" value="PHOSPHOPANTOTHENATE--CYSTEINE LIGASE 2"/>
    <property type="match status" value="1"/>
</dbReference>